<evidence type="ECO:0000256" key="6">
    <source>
        <dbReference type="ARBA" id="ARBA00022777"/>
    </source>
</evidence>
<keyword evidence="4" id="KW-0808">Transferase</keyword>
<dbReference type="InterPro" id="IPR011009">
    <property type="entry name" value="Kinase-like_dom_sf"/>
</dbReference>
<keyword evidence="15" id="KW-1185">Reference proteome</keyword>
<dbReference type="Pfam" id="PF00069">
    <property type="entry name" value="Pkinase"/>
    <property type="match status" value="2"/>
</dbReference>
<dbReference type="SUPFAM" id="SSF56112">
    <property type="entry name" value="Protein kinase-like (PK-like)"/>
    <property type="match status" value="1"/>
</dbReference>
<dbReference type="GO" id="GO:0004693">
    <property type="term" value="F:cyclin-dependent protein serine/threonine kinase activity"/>
    <property type="evidence" value="ECO:0007669"/>
    <property type="project" value="UniProtKB-EC"/>
</dbReference>
<dbReference type="KEGG" id="ppp:112275322"/>
<proteinExistence type="inferred from homology"/>
<dbReference type="AlphaFoldDB" id="A0A2K1IMY5"/>
<dbReference type="GO" id="GO:0004674">
    <property type="term" value="F:protein serine/threonine kinase activity"/>
    <property type="evidence" value="ECO:0000318"/>
    <property type="project" value="GO_Central"/>
</dbReference>
<sequence length="601" mass="67198">MGDWSFAGGVKANPELYARYEVLERLGEGTYGEVYKGQRKSDGLVVALKETRDPQCAAREVEALLALNHPNVVKLIEYFVQGPNLILVLEFLPSDLYRELDGRDGRISEPEIKGWMLQILRGVAACHRASILHRDLKPSNLLVGADGSVKVADFGQARVVNLQTDDLLVENPFDGTCSRQIFGESGRMIMNASNHGHGYQDEPPSVQNLPSPLHNHEIPRNEEVTVEDEETEKAVRVLCLERVHNGTEGYIKEVECAEEGSAPRRPEKEGTIRFWDGDRERWESPYASDEDKGVEDPLNSKWFPADSDNVRQAANGLFFDDGSCPAEPVPGYFAFGDAEIEDSDQEEGYLACQTGWYGPPNVRDLYVKGIPEVGEATSQNEYVDEHSREAFEPYNDENMYKPEARSQHEDTQSTYSGESGNKGSDLSPFVGTRWYKAPELLYGAVKYGEGLDMWAIGCIFAELLSGKPLFPGVTDIDQLSRIVRVLGAPNDIVWPGVSSLPDFDKISFSDQRDLLSFRKLIPQASTSALKFLEKFLVYDPERRLSAETALKDVYFLEDPSPVPGDLKMPSFRRDSSPSEDWGEWRDPGSPFSDFEILDSAP</sequence>
<evidence type="ECO:0000259" key="12">
    <source>
        <dbReference type="PROSITE" id="PS50011"/>
    </source>
</evidence>
<feature type="binding site" evidence="10">
    <location>
        <position position="49"/>
    </location>
    <ligand>
        <name>ATP</name>
        <dbReference type="ChEBI" id="CHEBI:30616"/>
    </ligand>
</feature>
<feature type="compositionally biased region" description="Polar residues" evidence="11">
    <location>
        <begin position="412"/>
        <end position="424"/>
    </location>
</feature>
<reference evidence="14" key="3">
    <citation type="submission" date="2020-12" db="UniProtKB">
        <authorList>
            <consortium name="EnsemblPlants"/>
        </authorList>
    </citation>
    <scope>IDENTIFICATION</scope>
</reference>
<feature type="compositionally biased region" description="Basic and acidic residues" evidence="11">
    <location>
        <begin position="571"/>
        <end position="586"/>
    </location>
</feature>
<dbReference type="PROSITE" id="PS50011">
    <property type="entry name" value="PROTEIN_KINASE_DOM"/>
    <property type="match status" value="1"/>
</dbReference>
<organism evidence="13">
    <name type="scientific">Physcomitrium patens</name>
    <name type="common">Spreading-leaved earth moss</name>
    <name type="synonym">Physcomitrella patens</name>
    <dbReference type="NCBI Taxonomy" id="3218"/>
    <lineage>
        <taxon>Eukaryota</taxon>
        <taxon>Viridiplantae</taxon>
        <taxon>Streptophyta</taxon>
        <taxon>Embryophyta</taxon>
        <taxon>Bryophyta</taxon>
        <taxon>Bryophytina</taxon>
        <taxon>Bryopsida</taxon>
        <taxon>Funariidae</taxon>
        <taxon>Funariales</taxon>
        <taxon>Funariaceae</taxon>
        <taxon>Physcomitrium</taxon>
    </lineage>
</organism>
<comment type="catalytic activity">
    <reaction evidence="9">
        <text>L-seryl-[protein] + ATP = O-phospho-L-seryl-[protein] + ADP + H(+)</text>
        <dbReference type="Rhea" id="RHEA:17989"/>
        <dbReference type="Rhea" id="RHEA-COMP:9863"/>
        <dbReference type="Rhea" id="RHEA-COMP:11604"/>
        <dbReference type="ChEBI" id="CHEBI:15378"/>
        <dbReference type="ChEBI" id="CHEBI:29999"/>
        <dbReference type="ChEBI" id="CHEBI:30616"/>
        <dbReference type="ChEBI" id="CHEBI:83421"/>
        <dbReference type="ChEBI" id="CHEBI:456216"/>
        <dbReference type="EC" id="2.7.11.22"/>
    </reaction>
</comment>
<dbReference type="SMART" id="SM00220">
    <property type="entry name" value="S_TKc"/>
    <property type="match status" value="1"/>
</dbReference>
<accession>A0A2K1IMY5</accession>
<name>A0A2K1IMY5_PHYPA</name>
<feature type="region of interest" description="Disordered" evidence="11">
    <location>
        <begin position="560"/>
        <end position="592"/>
    </location>
</feature>
<keyword evidence="3" id="KW-0723">Serine/threonine-protein kinase</keyword>
<dbReference type="EMBL" id="ABEU02000022">
    <property type="protein sequence ID" value="PNR30634.1"/>
    <property type="molecule type" value="Genomic_DNA"/>
</dbReference>
<dbReference type="PROSITE" id="PS00107">
    <property type="entry name" value="PROTEIN_KINASE_ATP"/>
    <property type="match status" value="1"/>
</dbReference>
<dbReference type="OMA" id="DKEANIH"/>
<evidence type="ECO:0000313" key="14">
    <source>
        <dbReference type="EnsemblPlants" id="Pp3c22_9740V3.1"/>
    </source>
</evidence>
<gene>
    <name evidence="14" type="primary">LOC112275322</name>
    <name evidence="13" type="ORF">PHYPA_026950</name>
</gene>
<evidence type="ECO:0000256" key="3">
    <source>
        <dbReference type="ARBA" id="ARBA00022527"/>
    </source>
</evidence>
<dbReference type="InterPro" id="IPR050108">
    <property type="entry name" value="CDK"/>
</dbReference>
<reference evidence="13 15" key="2">
    <citation type="journal article" date="2018" name="Plant J.">
        <title>The Physcomitrella patens chromosome-scale assembly reveals moss genome structure and evolution.</title>
        <authorList>
            <person name="Lang D."/>
            <person name="Ullrich K.K."/>
            <person name="Murat F."/>
            <person name="Fuchs J."/>
            <person name="Jenkins J."/>
            <person name="Haas F.B."/>
            <person name="Piednoel M."/>
            <person name="Gundlach H."/>
            <person name="Van Bel M."/>
            <person name="Meyberg R."/>
            <person name="Vives C."/>
            <person name="Morata J."/>
            <person name="Symeonidi A."/>
            <person name="Hiss M."/>
            <person name="Muchero W."/>
            <person name="Kamisugi Y."/>
            <person name="Saleh O."/>
            <person name="Blanc G."/>
            <person name="Decker E.L."/>
            <person name="van Gessel N."/>
            <person name="Grimwood J."/>
            <person name="Hayes R.D."/>
            <person name="Graham S.W."/>
            <person name="Gunter L.E."/>
            <person name="McDaniel S.F."/>
            <person name="Hoernstein S.N.W."/>
            <person name="Larsson A."/>
            <person name="Li F.W."/>
            <person name="Perroud P.F."/>
            <person name="Phillips J."/>
            <person name="Ranjan P."/>
            <person name="Rokshar D.S."/>
            <person name="Rothfels C.J."/>
            <person name="Schneider L."/>
            <person name="Shu S."/>
            <person name="Stevenson D.W."/>
            <person name="Thummler F."/>
            <person name="Tillich M."/>
            <person name="Villarreal Aguilar J.C."/>
            <person name="Widiez T."/>
            <person name="Wong G.K."/>
            <person name="Wymore A."/>
            <person name="Zhang Y."/>
            <person name="Zimmer A.D."/>
            <person name="Quatrano R.S."/>
            <person name="Mayer K.F.X."/>
            <person name="Goodstein D."/>
            <person name="Casacuberta J.M."/>
            <person name="Vandepoele K."/>
            <person name="Reski R."/>
            <person name="Cuming A.C."/>
            <person name="Tuskan G.A."/>
            <person name="Maumus F."/>
            <person name="Salse J."/>
            <person name="Schmutz J."/>
            <person name="Rensing S.A."/>
        </authorList>
    </citation>
    <scope>NUCLEOTIDE SEQUENCE [LARGE SCALE GENOMIC DNA]</scope>
    <source>
        <strain evidence="14 15">cv. Gransden 2004</strain>
    </source>
</reference>
<dbReference type="Proteomes" id="UP000006727">
    <property type="component" value="Chromosome 22"/>
</dbReference>
<evidence type="ECO:0000256" key="8">
    <source>
        <dbReference type="ARBA" id="ARBA00047811"/>
    </source>
</evidence>
<comment type="catalytic activity">
    <reaction evidence="8">
        <text>L-threonyl-[protein] + ATP = O-phospho-L-threonyl-[protein] + ADP + H(+)</text>
        <dbReference type="Rhea" id="RHEA:46608"/>
        <dbReference type="Rhea" id="RHEA-COMP:11060"/>
        <dbReference type="Rhea" id="RHEA-COMP:11605"/>
        <dbReference type="ChEBI" id="CHEBI:15378"/>
        <dbReference type="ChEBI" id="CHEBI:30013"/>
        <dbReference type="ChEBI" id="CHEBI:30616"/>
        <dbReference type="ChEBI" id="CHEBI:61977"/>
        <dbReference type="ChEBI" id="CHEBI:456216"/>
        <dbReference type="EC" id="2.7.11.22"/>
    </reaction>
</comment>
<dbReference type="EnsemblPlants" id="Pp3c22_9740V3.2">
    <property type="protein sequence ID" value="Pp3c22_9740V3.2"/>
    <property type="gene ID" value="Pp3c22_9740"/>
</dbReference>
<keyword evidence="6" id="KW-0418">Kinase</keyword>
<dbReference type="FunFam" id="3.30.200.20:FF:000664">
    <property type="entry name" value="Cyclin-dependent kinase F-1"/>
    <property type="match status" value="1"/>
</dbReference>
<dbReference type="GeneID" id="112275322"/>
<evidence type="ECO:0000256" key="1">
    <source>
        <dbReference type="ARBA" id="ARBA00006485"/>
    </source>
</evidence>
<dbReference type="PROSITE" id="PS00108">
    <property type="entry name" value="PROTEIN_KINASE_ST"/>
    <property type="match status" value="1"/>
</dbReference>
<keyword evidence="7 10" id="KW-0067">ATP-binding</keyword>
<dbReference type="InterPro" id="IPR017441">
    <property type="entry name" value="Protein_kinase_ATP_BS"/>
</dbReference>
<feature type="compositionally biased region" description="Basic and acidic residues" evidence="11">
    <location>
        <begin position="398"/>
        <end position="411"/>
    </location>
</feature>
<dbReference type="OrthoDB" id="1732493at2759"/>
<feature type="region of interest" description="Disordered" evidence="11">
    <location>
        <begin position="395"/>
        <end position="424"/>
    </location>
</feature>
<evidence type="ECO:0000256" key="11">
    <source>
        <dbReference type="SAM" id="MobiDB-lite"/>
    </source>
</evidence>
<comment type="similarity">
    <text evidence="1">Belongs to the protein kinase superfamily. CMGC Ser/Thr protein kinase family. CDC2/CDKX subfamily.</text>
</comment>
<dbReference type="RefSeq" id="XP_024361360.1">
    <property type="nucleotide sequence ID" value="XM_024505592.2"/>
</dbReference>
<dbReference type="GO" id="GO:0005634">
    <property type="term" value="C:nucleus"/>
    <property type="evidence" value="ECO:0000318"/>
    <property type="project" value="GO_Central"/>
</dbReference>
<protein>
    <recommendedName>
        <fullName evidence="2">cyclin-dependent kinase</fullName>
        <ecNumber evidence="2">2.7.11.22</ecNumber>
    </recommendedName>
</protein>
<dbReference type="STRING" id="3218.A0A2K1IMY5"/>
<dbReference type="PaxDb" id="3218-PP1S121_167V6.1"/>
<evidence type="ECO:0000256" key="9">
    <source>
        <dbReference type="ARBA" id="ARBA00048367"/>
    </source>
</evidence>
<dbReference type="InterPro" id="IPR008271">
    <property type="entry name" value="Ser/Thr_kinase_AS"/>
</dbReference>
<dbReference type="EnsemblPlants" id="Pp3c22_9740V3.1">
    <property type="protein sequence ID" value="Pp3c22_9740V3.1"/>
    <property type="gene ID" value="Pp3c22_9740"/>
</dbReference>
<dbReference type="PANTHER" id="PTHR24056:SF171">
    <property type="entry name" value="CYCLIN-DEPENDENT KINASE 20"/>
    <property type="match status" value="1"/>
</dbReference>
<dbReference type="FunCoup" id="A0A2K1IMY5">
    <property type="interactions" value="2127"/>
</dbReference>
<dbReference type="GO" id="GO:0005524">
    <property type="term" value="F:ATP binding"/>
    <property type="evidence" value="ECO:0007669"/>
    <property type="project" value="UniProtKB-UniRule"/>
</dbReference>
<dbReference type="InterPro" id="IPR000719">
    <property type="entry name" value="Prot_kinase_dom"/>
</dbReference>
<keyword evidence="5 10" id="KW-0547">Nucleotide-binding</keyword>
<evidence type="ECO:0000256" key="10">
    <source>
        <dbReference type="PROSITE-ProRule" id="PRU10141"/>
    </source>
</evidence>
<dbReference type="EC" id="2.7.11.22" evidence="2"/>
<evidence type="ECO:0000256" key="4">
    <source>
        <dbReference type="ARBA" id="ARBA00022679"/>
    </source>
</evidence>
<evidence type="ECO:0000313" key="13">
    <source>
        <dbReference type="EMBL" id="PNR30634.1"/>
    </source>
</evidence>
<evidence type="ECO:0000313" key="15">
    <source>
        <dbReference type="Proteomes" id="UP000006727"/>
    </source>
</evidence>
<evidence type="ECO:0000256" key="2">
    <source>
        <dbReference type="ARBA" id="ARBA00012425"/>
    </source>
</evidence>
<feature type="domain" description="Protein kinase" evidence="12">
    <location>
        <begin position="20"/>
        <end position="555"/>
    </location>
</feature>
<dbReference type="PANTHER" id="PTHR24056">
    <property type="entry name" value="CELL DIVISION PROTEIN KINASE"/>
    <property type="match status" value="1"/>
</dbReference>
<evidence type="ECO:0000256" key="7">
    <source>
        <dbReference type="ARBA" id="ARBA00022840"/>
    </source>
</evidence>
<evidence type="ECO:0000256" key="5">
    <source>
        <dbReference type="ARBA" id="ARBA00022741"/>
    </source>
</evidence>
<dbReference type="Gramene" id="Pp3c22_9740V3.2">
    <property type="protein sequence ID" value="Pp3c22_9740V3.2"/>
    <property type="gene ID" value="Pp3c22_9740"/>
</dbReference>
<dbReference type="Gene3D" id="1.10.510.10">
    <property type="entry name" value="Transferase(Phosphotransferase) domain 1"/>
    <property type="match status" value="2"/>
</dbReference>
<reference evidence="13 15" key="1">
    <citation type="journal article" date="2008" name="Science">
        <title>The Physcomitrella genome reveals evolutionary insights into the conquest of land by plants.</title>
        <authorList>
            <person name="Rensing S."/>
            <person name="Lang D."/>
            <person name="Zimmer A."/>
            <person name="Terry A."/>
            <person name="Salamov A."/>
            <person name="Shapiro H."/>
            <person name="Nishiyama T."/>
            <person name="Perroud P.-F."/>
            <person name="Lindquist E."/>
            <person name="Kamisugi Y."/>
            <person name="Tanahashi T."/>
            <person name="Sakakibara K."/>
            <person name="Fujita T."/>
            <person name="Oishi K."/>
            <person name="Shin-I T."/>
            <person name="Kuroki Y."/>
            <person name="Toyoda A."/>
            <person name="Suzuki Y."/>
            <person name="Hashimoto A."/>
            <person name="Yamaguchi K."/>
            <person name="Sugano A."/>
            <person name="Kohara Y."/>
            <person name="Fujiyama A."/>
            <person name="Anterola A."/>
            <person name="Aoki S."/>
            <person name="Ashton N."/>
            <person name="Barbazuk W.B."/>
            <person name="Barker E."/>
            <person name="Bennetzen J."/>
            <person name="Bezanilla M."/>
            <person name="Blankenship R."/>
            <person name="Cho S.H."/>
            <person name="Dutcher S."/>
            <person name="Estelle M."/>
            <person name="Fawcett J.A."/>
            <person name="Gundlach H."/>
            <person name="Hanada K."/>
            <person name="Heyl A."/>
            <person name="Hicks K.A."/>
            <person name="Hugh J."/>
            <person name="Lohr M."/>
            <person name="Mayer K."/>
            <person name="Melkozernov A."/>
            <person name="Murata T."/>
            <person name="Nelson D."/>
            <person name="Pils B."/>
            <person name="Prigge M."/>
            <person name="Reiss B."/>
            <person name="Renner T."/>
            <person name="Rombauts S."/>
            <person name="Rushton P."/>
            <person name="Sanderfoot A."/>
            <person name="Schween G."/>
            <person name="Shiu S.-H."/>
            <person name="Stueber K."/>
            <person name="Theodoulou F.L."/>
            <person name="Tu H."/>
            <person name="Van de Peer Y."/>
            <person name="Verrier P.J."/>
            <person name="Waters E."/>
            <person name="Wood A."/>
            <person name="Yang L."/>
            <person name="Cove D."/>
            <person name="Cuming A."/>
            <person name="Hasebe M."/>
            <person name="Lucas S."/>
            <person name="Mishler D.B."/>
            <person name="Reski R."/>
            <person name="Grigoriev I."/>
            <person name="Quatrano R.S."/>
            <person name="Boore J.L."/>
        </authorList>
    </citation>
    <scope>NUCLEOTIDE SEQUENCE [LARGE SCALE GENOMIC DNA]</scope>
    <source>
        <strain evidence="14 15">cv. Gransden 2004</strain>
    </source>
</reference>
<dbReference type="Gramene" id="Pp3c22_9740V3.1">
    <property type="protein sequence ID" value="Pp3c22_9740V3.1"/>
    <property type="gene ID" value="Pp3c22_9740"/>
</dbReference>